<dbReference type="Proteomes" id="UP001596383">
    <property type="component" value="Unassembled WGS sequence"/>
</dbReference>
<feature type="compositionally biased region" description="Basic and acidic residues" evidence="1">
    <location>
        <begin position="55"/>
        <end position="67"/>
    </location>
</feature>
<reference evidence="3 4" key="1">
    <citation type="journal article" date="2019" name="Int. J. Syst. Evol. Microbiol.">
        <title>The Global Catalogue of Microorganisms (GCM) 10K type strain sequencing project: providing services to taxonomists for standard genome sequencing and annotation.</title>
        <authorList>
            <consortium name="The Broad Institute Genomics Platform"/>
            <consortium name="The Broad Institute Genome Sequencing Center for Infectious Disease"/>
            <person name="Wu L."/>
            <person name="Ma J."/>
        </authorList>
    </citation>
    <scope>NUCLEOTIDE SEQUENCE [LARGE SCALE GENOMIC DNA]</scope>
    <source>
        <strain evidence="3 4">LMG 29247</strain>
    </source>
</reference>
<feature type="region of interest" description="Disordered" evidence="1">
    <location>
        <begin position="38"/>
        <end position="69"/>
    </location>
</feature>
<proteinExistence type="predicted"/>
<accession>A0ABD5SFD9</accession>
<dbReference type="EMBL" id="JBHSWV010000004">
    <property type="protein sequence ID" value="MFC6763579.1"/>
    <property type="molecule type" value="Genomic_DNA"/>
</dbReference>
<keyword evidence="4" id="KW-1185">Reference proteome</keyword>
<gene>
    <name evidence="3" type="ORF">ACFQE6_00320</name>
</gene>
<sequence>MNQFRTIDRVVQRAEYDETDVGRELRLRAEAEMTARTERVVPDGGTVAAEATQSESEKSTYTRHVEPPEQGGKMYVRCTYCERELLVELGGQDNLSHAPGCPERESR</sequence>
<evidence type="ECO:0000259" key="2">
    <source>
        <dbReference type="Pfam" id="PF26435"/>
    </source>
</evidence>
<organism evidence="3 4">
    <name type="scientific">Natrinema soli</name>
    <dbReference type="NCBI Taxonomy" id="1930624"/>
    <lineage>
        <taxon>Archaea</taxon>
        <taxon>Methanobacteriati</taxon>
        <taxon>Methanobacteriota</taxon>
        <taxon>Stenosarchaea group</taxon>
        <taxon>Halobacteria</taxon>
        <taxon>Halobacteriales</taxon>
        <taxon>Natrialbaceae</taxon>
        <taxon>Natrinema</taxon>
    </lineage>
</organism>
<dbReference type="InterPro" id="IPR058431">
    <property type="entry name" value="DUF8118"/>
</dbReference>
<name>A0ABD5SFD9_9EURY</name>
<dbReference type="AlphaFoldDB" id="A0ABD5SFD9"/>
<evidence type="ECO:0000313" key="3">
    <source>
        <dbReference type="EMBL" id="MFC6763579.1"/>
    </source>
</evidence>
<comment type="caution">
    <text evidence="3">The sequence shown here is derived from an EMBL/GenBank/DDBJ whole genome shotgun (WGS) entry which is preliminary data.</text>
</comment>
<evidence type="ECO:0000256" key="1">
    <source>
        <dbReference type="SAM" id="MobiDB-lite"/>
    </source>
</evidence>
<dbReference type="RefSeq" id="WP_273736698.1">
    <property type="nucleotide sequence ID" value="NZ_JAQIVI010000004.1"/>
</dbReference>
<dbReference type="Pfam" id="PF26435">
    <property type="entry name" value="DUF8118"/>
    <property type="match status" value="1"/>
</dbReference>
<protein>
    <recommendedName>
        <fullName evidence="2">DUF8118 domain-containing protein</fullName>
    </recommendedName>
</protein>
<feature type="domain" description="DUF8118" evidence="2">
    <location>
        <begin position="55"/>
        <end position="101"/>
    </location>
</feature>
<evidence type="ECO:0000313" key="4">
    <source>
        <dbReference type="Proteomes" id="UP001596383"/>
    </source>
</evidence>